<evidence type="ECO:0000313" key="3">
    <source>
        <dbReference type="Proteomes" id="UP000005240"/>
    </source>
</evidence>
<proteinExistence type="predicted"/>
<reference evidence="2" key="4">
    <citation type="submission" date="2025-05" db="UniProtKB">
        <authorList>
            <consortium name="EnsemblFungi"/>
        </authorList>
    </citation>
    <scope>IDENTIFICATION</scope>
    <source>
        <strain evidence="2">isolate 1-1 / race 1 (BBBD)</strain>
    </source>
</reference>
<dbReference type="Proteomes" id="UP000005240">
    <property type="component" value="Unassembled WGS sequence"/>
</dbReference>
<gene>
    <name evidence="1" type="ORF">PTTG_29617</name>
</gene>
<reference evidence="2 3" key="3">
    <citation type="journal article" date="2017" name="G3 (Bethesda)">
        <title>Comparative analysis highlights variable genome content of wheat rusts and divergence of the mating loci.</title>
        <authorList>
            <person name="Cuomo C.A."/>
            <person name="Bakkeren G."/>
            <person name="Khalil H.B."/>
            <person name="Panwar V."/>
            <person name="Joly D."/>
            <person name="Linning R."/>
            <person name="Sakthikumar S."/>
            <person name="Song X."/>
            <person name="Adiconis X."/>
            <person name="Fan L."/>
            <person name="Goldberg J.M."/>
            <person name="Levin J.Z."/>
            <person name="Young S."/>
            <person name="Zeng Q."/>
            <person name="Anikster Y."/>
            <person name="Bruce M."/>
            <person name="Wang M."/>
            <person name="Yin C."/>
            <person name="McCallum B."/>
            <person name="Szabo L.J."/>
            <person name="Hulbert S."/>
            <person name="Chen X."/>
            <person name="Fellers J.P."/>
        </authorList>
    </citation>
    <scope>NUCLEOTIDE SEQUENCE</scope>
    <source>
        <strain evidence="2">isolate 1-1 / race 1 (BBBD)</strain>
        <strain evidence="3">Isolate 1-1 / race 1 (BBBD)</strain>
    </source>
</reference>
<dbReference type="VEuPathDB" id="FungiDB:PTTG_29617"/>
<keyword evidence="3" id="KW-1185">Reference proteome</keyword>
<reference evidence="1" key="2">
    <citation type="submission" date="2016-05" db="EMBL/GenBank/DDBJ databases">
        <title>Comparative analysis highlights variable genome content of wheat rusts and divergence of the mating loci.</title>
        <authorList>
            <person name="Cuomo C.A."/>
            <person name="Bakkeren G."/>
            <person name="Szabo L."/>
            <person name="Khalil H."/>
            <person name="Joly D."/>
            <person name="Goldberg J."/>
            <person name="Young S."/>
            <person name="Zeng Q."/>
            <person name="Fellers J."/>
        </authorList>
    </citation>
    <scope>NUCLEOTIDE SEQUENCE [LARGE SCALE GENOMIC DNA]</scope>
    <source>
        <strain evidence="1">1-1 BBBD Race 1</strain>
    </source>
</reference>
<evidence type="ECO:0000313" key="1">
    <source>
        <dbReference type="EMBL" id="OAV87015.1"/>
    </source>
</evidence>
<organism evidence="1">
    <name type="scientific">Puccinia triticina (isolate 1-1 / race 1 (BBBD))</name>
    <name type="common">Brown leaf rust fungus</name>
    <dbReference type="NCBI Taxonomy" id="630390"/>
    <lineage>
        <taxon>Eukaryota</taxon>
        <taxon>Fungi</taxon>
        <taxon>Dikarya</taxon>
        <taxon>Basidiomycota</taxon>
        <taxon>Pucciniomycotina</taxon>
        <taxon>Pucciniomycetes</taxon>
        <taxon>Pucciniales</taxon>
        <taxon>Pucciniaceae</taxon>
        <taxon>Puccinia</taxon>
    </lineage>
</organism>
<evidence type="ECO:0000313" key="2">
    <source>
        <dbReference type="EnsemblFungi" id="PTTG_29617-t43_1-p1"/>
    </source>
</evidence>
<protein>
    <submittedName>
        <fullName evidence="1 2">Uncharacterized protein</fullName>
    </submittedName>
</protein>
<name>A0A180G2U0_PUCT1</name>
<sequence length="60" mass="6454">MARLSKVTYYEEKGTLDKTSELRTTDVTFGRADGAQTATLALRGARTAAPGEIQVIPTKP</sequence>
<dbReference type="EnsemblFungi" id="PTTG_29617-t43_1">
    <property type="protein sequence ID" value="PTTG_29617-t43_1-p1"/>
    <property type="gene ID" value="PTTG_29617"/>
</dbReference>
<reference evidence="1" key="1">
    <citation type="submission" date="2009-11" db="EMBL/GenBank/DDBJ databases">
        <authorList>
            <consortium name="The Broad Institute Genome Sequencing Platform"/>
            <person name="Ward D."/>
            <person name="Feldgarden M."/>
            <person name="Earl A."/>
            <person name="Young S.K."/>
            <person name="Zeng Q."/>
            <person name="Koehrsen M."/>
            <person name="Alvarado L."/>
            <person name="Berlin A."/>
            <person name="Bochicchio J."/>
            <person name="Borenstein D."/>
            <person name="Chapman S.B."/>
            <person name="Chen Z."/>
            <person name="Engels R."/>
            <person name="Freedman E."/>
            <person name="Gellesch M."/>
            <person name="Goldberg J."/>
            <person name="Griggs A."/>
            <person name="Gujja S."/>
            <person name="Heilman E."/>
            <person name="Heiman D."/>
            <person name="Hepburn T."/>
            <person name="Howarth C."/>
            <person name="Jen D."/>
            <person name="Larson L."/>
            <person name="Lewis B."/>
            <person name="Mehta T."/>
            <person name="Park D."/>
            <person name="Pearson M."/>
            <person name="Roberts A."/>
            <person name="Saif S."/>
            <person name="Shea T."/>
            <person name="Shenoy N."/>
            <person name="Sisk P."/>
            <person name="Stolte C."/>
            <person name="Sykes S."/>
            <person name="Thomson T."/>
            <person name="Walk T."/>
            <person name="White J."/>
            <person name="Yandava C."/>
            <person name="Izard J."/>
            <person name="Baranova O.V."/>
            <person name="Blanton J.M."/>
            <person name="Tanner A.C."/>
            <person name="Dewhirst F.E."/>
            <person name="Haas B."/>
            <person name="Nusbaum C."/>
            <person name="Birren B."/>
        </authorList>
    </citation>
    <scope>NUCLEOTIDE SEQUENCE [LARGE SCALE GENOMIC DNA]</scope>
    <source>
        <strain evidence="1">1-1 BBBD Race 1</strain>
    </source>
</reference>
<accession>A0A180G2U0</accession>
<dbReference type="AlphaFoldDB" id="A0A180G2U0"/>
<dbReference type="EMBL" id="ADAS02000646">
    <property type="protein sequence ID" value="OAV87015.1"/>
    <property type="molecule type" value="Genomic_DNA"/>
</dbReference>